<dbReference type="InterPro" id="IPR050377">
    <property type="entry name" value="Radical_SAM_PqqE_MftC-like"/>
</dbReference>
<evidence type="ECO:0000256" key="4">
    <source>
        <dbReference type="ARBA" id="ARBA00023014"/>
    </source>
</evidence>
<keyword evidence="8" id="KW-1185">Reference proteome</keyword>
<dbReference type="PROSITE" id="PS51918">
    <property type="entry name" value="RADICAL_SAM"/>
    <property type="match status" value="1"/>
</dbReference>
<keyword evidence="2" id="KW-0479">Metal-binding</keyword>
<dbReference type="SUPFAM" id="SSF102114">
    <property type="entry name" value="Radical SAM enzymes"/>
    <property type="match status" value="1"/>
</dbReference>
<dbReference type="GO" id="GO:0046872">
    <property type="term" value="F:metal ion binding"/>
    <property type="evidence" value="ECO:0007669"/>
    <property type="project" value="UniProtKB-KW"/>
</dbReference>
<evidence type="ECO:0000313" key="7">
    <source>
        <dbReference type="EMBL" id="SEQ01149.1"/>
    </source>
</evidence>
<dbReference type="SFLD" id="SFLDG01067">
    <property type="entry name" value="SPASM/twitch_domain_containing"/>
    <property type="match status" value="1"/>
</dbReference>
<evidence type="ECO:0000256" key="5">
    <source>
        <dbReference type="SAM" id="MobiDB-lite"/>
    </source>
</evidence>
<feature type="region of interest" description="Disordered" evidence="5">
    <location>
        <begin position="261"/>
        <end position="286"/>
    </location>
</feature>
<evidence type="ECO:0000256" key="1">
    <source>
        <dbReference type="ARBA" id="ARBA00022691"/>
    </source>
</evidence>
<evidence type="ECO:0000256" key="2">
    <source>
        <dbReference type="ARBA" id="ARBA00022723"/>
    </source>
</evidence>
<dbReference type="PANTHER" id="PTHR11228:SF7">
    <property type="entry name" value="PQQA PEPTIDE CYCLASE"/>
    <property type="match status" value="1"/>
</dbReference>
<dbReference type="RefSeq" id="WP_093657280.1">
    <property type="nucleotide sequence ID" value="NZ_FOET01000003.1"/>
</dbReference>
<accession>A0A1H9CJ05</accession>
<dbReference type="InterPro" id="IPR007197">
    <property type="entry name" value="rSAM"/>
</dbReference>
<dbReference type="Pfam" id="PF04055">
    <property type="entry name" value="Radical_SAM"/>
    <property type="match status" value="1"/>
</dbReference>
<dbReference type="InterPro" id="IPR013785">
    <property type="entry name" value="Aldolase_TIM"/>
</dbReference>
<dbReference type="CDD" id="cd01335">
    <property type="entry name" value="Radical_SAM"/>
    <property type="match status" value="1"/>
</dbReference>
<dbReference type="STRING" id="403935.SAMN05216481_103266"/>
<proteinExistence type="predicted"/>
<evidence type="ECO:0000313" key="8">
    <source>
        <dbReference type="Proteomes" id="UP000199055"/>
    </source>
</evidence>
<reference evidence="7 8" key="1">
    <citation type="submission" date="2016-10" db="EMBL/GenBank/DDBJ databases">
        <authorList>
            <person name="de Groot N.N."/>
        </authorList>
    </citation>
    <scope>NUCLEOTIDE SEQUENCE [LARGE SCALE GENOMIC DNA]</scope>
    <source>
        <strain evidence="7 8">CGMCC 4.3519</strain>
    </source>
</reference>
<dbReference type="PANTHER" id="PTHR11228">
    <property type="entry name" value="RADICAL SAM DOMAIN PROTEIN"/>
    <property type="match status" value="1"/>
</dbReference>
<dbReference type="EMBL" id="FOET01000003">
    <property type="protein sequence ID" value="SEQ01149.1"/>
    <property type="molecule type" value="Genomic_DNA"/>
</dbReference>
<dbReference type="SFLD" id="SFLDF00365">
    <property type="entry name" value="thuricin_CD_(TrnCD-like)"/>
    <property type="match status" value="1"/>
</dbReference>
<gene>
    <name evidence="7" type="ORF">SAMN05216481_103266</name>
</gene>
<keyword evidence="3" id="KW-0408">Iron</keyword>
<dbReference type="Proteomes" id="UP000199055">
    <property type="component" value="Unassembled WGS sequence"/>
</dbReference>
<dbReference type="SFLD" id="SFLDG01386">
    <property type="entry name" value="main_SPASM_domain-containing"/>
    <property type="match status" value="1"/>
</dbReference>
<dbReference type="SFLD" id="SFLDG01216">
    <property type="entry name" value="thioether_bond_formation_requi"/>
    <property type="match status" value="1"/>
</dbReference>
<evidence type="ECO:0000259" key="6">
    <source>
        <dbReference type="PROSITE" id="PS51918"/>
    </source>
</evidence>
<feature type="domain" description="Radical SAM core" evidence="6">
    <location>
        <begin position="12"/>
        <end position="221"/>
    </location>
</feature>
<dbReference type="Gene3D" id="3.20.20.70">
    <property type="entry name" value="Aldolase class I"/>
    <property type="match status" value="1"/>
</dbReference>
<sequence>MTVIVKTPPARKATTRLLWLDLTRKCQLACGHCYNSSGPSGSHGTMTREDWVGVLDQAAACGVRGVQFIGGEPTMHPDFTALVDHALNAGLEVEVYSNLVHVSQECWEIFQRKGLALATSYYSDRAETHNAMTGRRSHGRTRENIARAVRLGIPLRVGVVTGDEDQAAGARRDLEALGVERIGVDHVRPFGRGGQGRVPDTAKLCGRCGSGVAAIGPTGEVSPCVFSGWMGVGNVRHTPLAAILSGDAMTRATTAIQGAAGRNAPCGPDDEECTPGFPGSSCSPRN</sequence>
<name>A0A1H9CJ05_9ACTN</name>
<dbReference type="SFLD" id="SFLDS00029">
    <property type="entry name" value="Radical_SAM"/>
    <property type="match status" value="1"/>
</dbReference>
<dbReference type="InterPro" id="IPR023885">
    <property type="entry name" value="4Fe4S-binding_SPASM_dom"/>
</dbReference>
<dbReference type="InterPro" id="IPR058240">
    <property type="entry name" value="rSAM_sf"/>
</dbReference>
<keyword evidence="4" id="KW-0411">Iron-sulfur</keyword>
<keyword evidence="1" id="KW-0949">S-adenosyl-L-methionine</keyword>
<dbReference type="AlphaFoldDB" id="A0A1H9CJ05"/>
<dbReference type="Pfam" id="PF13186">
    <property type="entry name" value="SPASM"/>
    <property type="match status" value="1"/>
</dbReference>
<organism evidence="7 8">
    <name type="scientific">Streptomyces radiopugnans</name>
    <dbReference type="NCBI Taxonomy" id="403935"/>
    <lineage>
        <taxon>Bacteria</taxon>
        <taxon>Bacillati</taxon>
        <taxon>Actinomycetota</taxon>
        <taxon>Actinomycetes</taxon>
        <taxon>Kitasatosporales</taxon>
        <taxon>Streptomycetaceae</taxon>
        <taxon>Streptomyces</taxon>
    </lineage>
</organism>
<evidence type="ECO:0000256" key="3">
    <source>
        <dbReference type="ARBA" id="ARBA00023004"/>
    </source>
</evidence>
<dbReference type="GO" id="GO:0051536">
    <property type="term" value="F:iron-sulfur cluster binding"/>
    <property type="evidence" value="ECO:0007669"/>
    <property type="project" value="UniProtKB-KW"/>
</dbReference>
<dbReference type="GO" id="GO:0003824">
    <property type="term" value="F:catalytic activity"/>
    <property type="evidence" value="ECO:0007669"/>
    <property type="project" value="InterPro"/>
</dbReference>
<protein>
    <submittedName>
        <fullName evidence="7">Radical SAM superfamily enzyme, MoaA/NifB/PqqE/SkfB family</fullName>
    </submittedName>
</protein>